<dbReference type="Pfam" id="PF13102">
    <property type="entry name" value="Phage_int_SAM_5"/>
    <property type="match status" value="1"/>
</dbReference>
<keyword evidence="3" id="KW-0233">DNA recombination</keyword>
<dbReference type="Gene3D" id="1.10.443.10">
    <property type="entry name" value="Intergrase catalytic core"/>
    <property type="match status" value="1"/>
</dbReference>
<dbReference type="GO" id="GO:0015074">
    <property type="term" value="P:DNA integration"/>
    <property type="evidence" value="ECO:0007669"/>
    <property type="project" value="InterPro"/>
</dbReference>
<dbReference type="PANTHER" id="PTHR30349:SF64">
    <property type="entry name" value="PROPHAGE INTEGRASE INTD-RELATED"/>
    <property type="match status" value="1"/>
</dbReference>
<dbReference type="STRING" id="990371.SAMN05421813_1465"/>
<dbReference type="GO" id="GO:0006310">
    <property type="term" value="P:DNA recombination"/>
    <property type="evidence" value="ECO:0007669"/>
    <property type="project" value="UniProtKB-KW"/>
</dbReference>
<dbReference type="InterPro" id="IPR050090">
    <property type="entry name" value="Tyrosine_recombinase_XerCD"/>
</dbReference>
<dbReference type="Gene3D" id="1.10.150.130">
    <property type="match status" value="1"/>
</dbReference>
<dbReference type="Pfam" id="PF17293">
    <property type="entry name" value="Arm-DNA-bind_5"/>
    <property type="match status" value="1"/>
</dbReference>
<dbReference type="AlphaFoldDB" id="A0A1G9YWF6"/>
<feature type="domain" description="Arm DNA-binding" evidence="6">
    <location>
        <begin position="7"/>
        <end position="92"/>
    </location>
</feature>
<accession>A0A1G9YWF6</accession>
<evidence type="ECO:0000259" key="6">
    <source>
        <dbReference type="Pfam" id="PF17293"/>
    </source>
</evidence>
<evidence type="ECO:0000313" key="8">
    <source>
        <dbReference type="Proteomes" id="UP000199226"/>
    </source>
</evidence>
<evidence type="ECO:0000259" key="5">
    <source>
        <dbReference type="Pfam" id="PF13102"/>
    </source>
</evidence>
<evidence type="ECO:0000256" key="2">
    <source>
        <dbReference type="ARBA" id="ARBA00023125"/>
    </source>
</evidence>
<dbReference type="GO" id="GO:0003677">
    <property type="term" value="F:DNA binding"/>
    <property type="evidence" value="ECO:0007669"/>
    <property type="project" value="UniProtKB-KW"/>
</dbReference>
<dbReference type="RefSeq" id="WP_090707181.1">
    <property type="nucleotide sequence ID" value="NZ_FNHH01000046.1"/>
</dbReference>
<dbReference type="OrthoDB" id="5326076at2"/>
<evidence type="ECO:0000259" key="4">
    <source>
        <dbReference type="Pfam" id="PF00589"/>
    </source>
</evidence>
<dbReference type="Pfam" id="PF00589">
    <property type="entry name" value="Phage_integrase"/>
    <property type="match status" value="1"/>
</dbReference>
<dbReference type="Proteomes" id="UP000199226">
    <property type="component" value="Unassembled WGS sequence"/>
</dbReference>
<comment type="similarity">
    <text evidence="1">Belongs to the 'phage' integrase family.</text>
</comment>
<name>A0A1G9YWF6_9SPHI</name>
<organism evidence="7 8">
    <name type="scientific">Daejeonella rubra</name>
    <dbReference type="NCBI Taxonomy" id="990371"/>
    <lineage>
        <taxon>Bacteria</taxon>
        <taxon>Pseudomonadati</taxon>
        <taxon>Bacteroidota</taxon>
        <taxon>Sphingobacteriia</taxon>
        <taxon>Sphingobacteriales</taxon>
        <taxon>Sphingobacteriaceae</taxon>
        <taxon>Daejeonella</taxon>
    </lineage>
</organism>
<dbReference type="InterPro" id="IPR002104">
    <property type="entry name" value="Integrase_catalytic"/>
</dbReference>
<evidence type="ECO:0000256" key="1">
    <source>
        <dbReference type="ARBA" id="ARBA00008857"/>
    </source>
</evidence>
<evidence type="ECO:0000313" key="7">
    <source>
        <dbReference type="EMBL" id="SDN13227.1"/>
    </source>
</evidence>
<evidence type="ECO:0000256" key="3">
    <source>
        <dbReference type="ARBA" id="ARBA00023172"/>
    </source>
</evidence>
<dbReference type="EMBL" id="FNHH01000046">
    <property type="protein sequence ID" value="SDN13227.1"/>
    <property type="molecule type" value="Genomic_DNA"/>
</dbReference>
<dbReference type="PANTHER" id="PTHR30349">
    <property type="entry name" value="PHAGE INTEGRASE-RELATED"/>
    <property type="match status" value="1"/>
</dbReference>
<dbReference type="InterPro" id="IPR011010">
    <property type="entry name" value="DNA_brk_join_enz"/>
</dbReference>
<dbReference type="InterPro" id="IPR025269">
    <property type="entry name" value="SAM-like_dom"/>
</dbReference>
<keyword evidence="2" id="KW-0238">DNA-binding</keyword>
<reference evidence="8" key="1">
    <citation type="submission" date="2016-10" db="EMBL/GenBank/DDBJ databases">
        <authorList>
            <person name="Varghese N."/>
            <person name="Submissions S."/>
        </authorList>
    </citation>
    <scope>NUCLEOTIDE SEQUENCE [LARGE SCALE GENOMIC DNA]</scope>
    <source>
        <strain evidence="8">DSM 24536</strain>
    </source>
</reference>
<feature type="domain" description="Phage integrase SAM-like" evidence="5">
    <location>
        <begin position="107"/>
        <end position="203"/>
    </location>
</feature>
<protein>
    <submittedName>
        <fullName evidence="7">Phage integrase family protein</fullName>
    </submittedName>
</protein>
<dbReference type="InterPro" id="IPR013762">
    <property type="entry name" value="Integrase-like_cat_sf"/>
</dbReference>
<dbReference type="InterPro" id="IPR035386">
    <property type="entry name" value="Arm-DNA-bind_5"/>
</dbReference>
<keyword evidence="8" id="KW-1185">Reference proteome</keyword>
<dbReference type="SUPFAM" id="SSF56349">
    <property type="entry name" value="DNA breaking-rejoining enzymes"/>
    <property type="match status" value="1"/>
</dbReference>
<gene>
    <name evidence="7" type="ORF">SAMN05421813_1465</name>
</gene>
<feature type="domain" description="Tyr recombinase" evidence="4">
    <location>
        <begin position="326"/>
        <end position="388"/>
    </location>
</feature>
<proteinExistence type="inferred from homology"/>
<dbReference type="InterPro" id="IPR010998">
    <property type="entry name" value="Integrase_recombinase_N"/>
</dbReference>
<sequence>MVYYKLILDTKRIKEDGLYTIVIRITHNRNNTTITTGLRVKLDQWDSTSQLIIKSHPNFQKLNSSISELYLKIQKIILALQESGEFSFEKLKDQLSNRTVIKVEQITFHEFSNKLIKDMIQLNQTGNALIYQTALNRFMSYSNKSIKFQDIDYNLLSGYKNSLLSSGVKQNTISNYFRTIKAIYNKGIKAKIVDRAFYPFYDITVKQERTSKRSISLEAIKNIMGVDLELGTAKWHSWNYFMLSFCLIGISFTDLAYLKTENIIKDRLAFRRRKTHKLYNIKITGHALSIFSIYKGINSNYLLPILPPDIMEDTLEAKKLISQWIKTTNKYLKRVGKDIGLDRPLTTYVARHTWATTAKKLGYSNELIAEAMGHEFGNKTTAIYLDTFDKDEIDKMNETICQVIVQIINHK</sequence>